<dbReference type="AlphaFoldDB" id="A0A7Y9E2N5"/>
<dbReference type="SUPFAM" id="SSF46785">
    <property type="entry name" value="Winged helix' DNA-binding domain"/>
    <property type="match status" value="1"/>
</dbReference>
<keyword evidence="3" id="KW-1185">Reference proteome</keyword>
<evidence type="ECO:0000313" key="2">
    <source>
        <dbReference type="EMBL" id="NYD40076.1"/>
    </source>
</evidence>
<dbReference type="PANTHER" id="PTHR18964:SF149">
    <property type="entry name" value="BIFUNCTIONAL UDP-N-ACETYLGLUCOSAMINE 2-EPIMERASE_N-ACETYLMANNOSAMINE KINASE"/>
    <property type="match status" value="1"/>
</dbReference>
<dbReference type="Gene3D" id="3.30.420.40">
    <property type="match status" value="2"/>
</dbReference>
<organism evidence="2 3">
    <name type="scientific">Nocardioides panaciterrulae</name>
    <dbReference type="NCBI Taxonomy" id="661492"/>
    <lineage>
        <taxon>Bacteria</taxon>
        <taxon>Bacillati</taxon>
        <taxon>Actinomycetota</taxon>
        <taxon>Actinomycetes</taxon>
        <taxon>Propionibacteriales</taxon>
        <taxon>Nocardioidaceae</taxon>
        <taxon>Nocardioides</taxon>
    </lineage>
</organism>
<comment type="caution">
    <text evidence="2">The sequence shown here is derived from an EMBL/GenBank/DDBJ whole genome shotgun (WGS) entry which is preliminary data.</text>
</comment>
<comment type="similarity">
    <text evidence="1">Belongs to the ROK (NagC/XylR) family.</text>
</comment>
<gene>
    <name evidence="2" type="ORF">BJZ21_000159</name>
</gene>
<reference evidence="2 3" key="1">
    <citation type="submission" date="2020-07" db="EMBL/GenBank/DDBJ databases">
        <title>Sequencing the genomes of 1000 actinobacteria strains.</title>
        <authorList>
            <person name="Klenk H.-P."/>
        </authorList>
    </citation>
    <scope>NUCLEOTIDE SEQUENCE [LARGE SCALE GENOMIC DNA]</scope>
    <source>
        <strain evidence="2 3">DSM 21350</strain>
    </source>
</reference>
<dbReference type="RefSeq" id="WP_218851216.1">
    <property type="nucleotide sequence ID" value="NZ_JACCBG010000001.1"/>
</dbReference>
<dbReference type="GO" id="GO:0016301">
    <property type="term" value="F:kinase activity"/>
    <property type="evidence" value="ECO:0007669"/>
    <property type="project" value="UniProtKB-KW"/>
</dbReference>
<dbReference type="Proteomes" id="UP000535511">
    <property type="component" value="Unassembled WGS sequence"/>
</dbReference>
<keyword evidence="2" id="KW-0808">Transferase</keyword>
<dbReference type="PANTHER" id="PTHR18964">
    <property type="entry name" value="ROK (REPRESSOR, ORF, KINASE) FAMILY"/>
    <property type="match status" value="1"/>
</dbReference>
<proteinExistence type="inferred from homology"/>
<dbReference type="InterPro" id="IPR000600">
    <property type="entry name" value="ROK"/>
</dbReference>
<dbReference type="Pfam" id="PF00480">
    <property type="entry name" value="ROK"/>
    <property type="match status" value="1"/>
</dbReference>
<evidence type="ECO:0000313" key="3">
    <source>
        <dbReference type="Proteomes" id="UP000535511"/>
    </source>
</evidence>
<dbReference type="InterPro" id="IPR036388">
    <property type="entry name" value="WH-like_DNA-bd_sf"/>
</dbReference>
<dbReference type="Gene3D" id="1.10.10.10">
    <property type="entry name" value="Winged helix-like DNA-binding domain superfamily/Winged helix DNA-binding domain"/>
    <property type="match status" value="1"/>
</dbReference>
<protein>
    <submittedName>
        <fullName evidence="2">Putative NBD/HSP70 family sugar kinase</fullName>
    </submittedName>
</protein>
<dbReference type="SUPFAM" id="SSF53067">
    <property type="entry name" value="Actin-like ATPase domain"/>
    <property type="match status" value="1"/>
</dbReference>
<dbReference type="EMBL" id="JACCBG010000001">
    <property type="protein sequence ID" value="NYD40076.1"/>
    <property type="molecule type" value="Genomic_DNA"/>
</dbReference>
<sequence>MTELEERQQAWPTLDGLARDLSLEVLIRGPLPRRELAAKFGVSAATLTRTVAPLIERGVLIELEEPLAGGLGRPARLLDVPASTHRFVGLKLTGDCVHGVLTDLRAQIAASRTVQLETLEPARVAEQVARLVEQLDTGRDATAVGISFGGVSHDGRTVARAPFLDWHQVPLAELVEQATGLPVILENDLVALAGAEHWFGEGRTVSSFAVLTIGIGVGYGLVVHDRVVTHRDVGVGLVGHYPLDPQGPRCPSGHHGCAEAMLTTTGISSQVSVAHRRPVGYDEALELARQGDPVALQVVTAAGHALGRLIAAVANLAMPERIFLSGEGIELARLVWASVWAGVQRDRDPAASTVDVAVQPYDSDQWARGAAAIAIQHHVLGSASTR</sequence>
<name>A0A7Y9E2N5_9ACTN</name>
<keyword evidence="2" id="KW-0418">Kinase</keyword>
<evidence type="ECO:0000256" key="1">
    <source>
        <dbReference type="ARBA" id="ARBA00006479"/>
    </source>
</evidence>
<accession>A0A7Y9E2N5</accession>
<dbReference type="InterPro" id="IPR036390">
    <property type="entry name" value="WH_DNA-bd_sf"/>
</dbReference>
<dbReference type="InterPro" id="IPR043129">
    <property type="entry name" value="ATPase_NBD"/>
</dbReference>